<name>A0A554A0F3_9BACI</name>
<evidence type="ECO:0000256" key="1">
    <source>
        <dbReference type="ARBA" id="ARBA00004496"/>
    </source>
</evidence>
<comment type="function">
    <text evidence="13">Endonuclease that resolves Holliday junction intermediates in genetic recombination. Cleaves mobile four-strand junctions by introducing symmetrical nicks in paired strands. Promotes annealing of linear ssDNA with homologous dsDNA. Required for DNA repair, homologous recombination and chromosome segregation.</text>
</comment>
<keyword evidence="2 13" id="KW-0963">Cytoplasm</keyword>
<dbReference type="InterPro" id="IPR011335">
    <property type="entry name" value="Restrct_endonuc-II-like"/>
</dbReference>
<evidence type="ECO:0000256" key="4">
    <source>
        <dbReference type="ARBA" id="ARBA00022723"/>
    </source>
</evidence>
<accession>A0A554A0F3</accession>
<dbReference type="SUPFAM" id="SSF52980">
    <property type="entry name" value="Restriction endonuclease-like"/>
    <property type="match status" value="1"/>
</dbReference>
<evidence type="ECO:0000313" key="14">
    <source>
        <dbReference type="EMBL" id="TSB47143.1"/>
    </source>
</evidence>
<evidence type="ECO:0000256" key="2">
    <source>
        <dbReference type="ARBA" id="ARBA00022490"/>
    </source>
</evidence>
<dbReference type="GO" id="GO:0005737">
    <property type="term" value="C:cytoplasm"/>
    <property type="evidence" value="ECO:0007669"/>
    <property type="project" value="UniProtKB-SubCell"/>
</dbReference>
<dbReference type="AlphaFoldDB" id="A0A554A0F3"/>
<gene>
    <name evidence="13" type="primary">recU</name>
    <name evidence="14" type="ORF">FN960_09035</name>
</gene>
<dbReference type="OrthoDB" id="9783592at2"/>
<evidence type="ECO:0000256" key="10">
    <source>
        <dbReference type="ARBA" id="ARBA00023204"/>
    </source>
</evidence>
<dbReference type="Gene3D" id="3.40.1350.10">
    <property type="match status" value="1"/>
</dbReference>
<evidence type="ECO:0000256" key="3">
    <source>
        <dbReference type="ARBA" id="ARBA00022722"/>
    </source>
</evidence>
<comment type="caution">
    <text evidence="14">The sequence shown here is derived from an EMBL/GenBank/DDBJ whole genome shotgun (WGS) entry which is preliminary data.</text>
</comment>
<dbReference type="EC" id="3.1.21.10" evidence="13"/>
<organism evidence="14 15">
    <name type="scientific">Alkalicoccobacillus porphyridii</name>
    <dbReference type="NCBI Taxonomy" id="2597270"/>
    <lineage>
        <taxon>Bacteria</taxon>
        <taxon>Bacillati</taxon>
        <taxon>Bacillota</taxon>
        <taxon>Bacilli</taxon>
        <taxon>Bacillales</taxon>
        <taxon>Bacillaceae</taxon>
        <taxon>Alkalicoccobacillus</taxon>
    </lineage>
</organism>
<dbReference type="RefSeq" id="WP_143848373.1">
    <property type="nucleotide sequence ID" value="NZ_VLXZ01000004.1"/>
</dbReference>
<evidence type="ECO:0000256" key="5">
    <source>
        <dbReference type="ARBA" id="ARBA00022759"/>
    </source>
</evidence>
<keyword evidence="5 13" id="KW-0255">Endonuclease</keyword>
<feature type="binding site" evidence="13">
    <location>
        <position position="91"/>
    </location>
    <ligand>
        <name>Mg(2+)</name>
        <dbReference type="ChEBI" id="CHEBI:18420"/>
    </ligand>
</feature>
<comment type="cofactor">
    <cofactor evidence="13">
        <name>Mg(2+)</name>
        <dbReference type="ChEBI" id="CHEBI:18420"/>
    </cofactor>
    <text evidence="13">Binds 1 Mg(2+) ion per subunit.</text>
</comment>
<keyword evidence="7 13" id="KW-0378">Hydrolase</keyword>
<dbReference type="GO" id="GO:0006281">
    <property type="term" value="P:DNA repair"/>
    <property type="evidence" value="ECO:0007669"/>
    <property type="project" value="UniProtKB-UniRule"/>
</dbReference>
<dbReference type="Proteomes" id="UP000318521">
    <property type="component" value="Unassembled WGS sequence"/>
</dbReference>
<keyword evidence="9 13" id="KW-0233">DNA recombination</keyword>
<dbReference type="HAMAP" id="MF_00130">
    <property type="entry name" value="RecU"/>
    <property type="match status" value="1"/>
</dbReference>
<evidence type="ECO:0000256" key="8">
    <source>
        <dbReference type="ARBA" id="ARBA00022842"/>
    </source>
</evidence>
<dbReference type="EMBL" id="VLXZ01000004">
    <property type="protein sequence ID" value="TSB47143.1"/>
    <property type="molecule type" value="Genomic_DNA"/>
</dbReference>
<evidence type="ECO:0000256" key="13">
    <source>
        <dbReference type="HAMAP-Rule" id="MF_00130"/>
    </source>
</evidence>
<dbReference type="GO" id="GO:0006310">
    <property type="term" value="P:DNA recombination"/>
    <property type="evidence" value="ECO:0007669"/>
    <property type="project" value="UniProtKB-UniRule"/>
</dbReference>
<feature type="site" description="Transition state stabilizer" evidence="13">
    <location>
        <position position="75"/>
    </location>
</feature>
<keyword evidence="6 13" id="KW-0227">DNA damage</keyword>
<evidence type="ECO:0000313" key="15">
    <source>
        <dbReference type="Proteomes" id="UP000318521"/>
    </source>
</evidence>
<feature type="binding site" evidence="13">
    <location>
        <position position="73"/>
    </location>
    <ligand>
        <name>Mg(2+)</name>
        <dbReference type="ChEBI" id="CHEBI:18420"/>
    </ligand>
</feature>
<evidence type="ECO:0000256" key="12">
    <source>
        <dbReference type="ARBA" id="ARBA00029523"/>
    </source>
</evidence>
<dbReference type="InterPro" id="IPR004612">
    <property type="entry name" value="Resolv_RecU"/>
</dbReference>
<evidence type="ECO:0000256" key="11">
    <source>
        <dbReference type="ARBA" id="ARBA00023447"/>
    </source>
</evidence>
<dbReference type="PIRSF" id="PIRSF037785">
    <property type="entry name" value="RecU"/>
    <property type="match status" value="1"/>
</dbReference>
<keyword evidence="15" id="KW-1185">Reference proteome</keyword>
<keyword evidence="3 13" id="KW-0540">Nuclease</keyword>
<reference evidence="14 15" key="1">
    <citation type="submission" date="2019-07" db="EMBL/GenBank/DDBJ databases">
        <authorList>
            <person name="Park Y.J."/>
            <person name="Jeong S.E."/>
            <person name="Jung H.S."/>
        </authorList>
    </citation>
    <scope>NUCLEOTIDE SEQUENCE [LARGE SCALE GENOMIC DNA]</scope>
    <source>
        <strain evidence="15">P16(2019)</strain>
    </source>
</reference>
<feature type="binding site" evidence="13">
    <location>
        <position position="60"/>
    </location>
    <ligand>
        <name>Mg(2+)</name>
        <dbReference type="ChEBI" id="CHEBI:18420"/>
    </ligand>
</feature>
<dbReference type="GO" id="GO:0000287">
    <property type="term" value="F:magnesium ion binding"/>
    <property type="evidence" value="ECO:0007669"/>
    <property type="project" value="UniProtKB-UniRule"/>
</dbReference>
<evidence type="ECO:0000256" key="9">
    <source>
        <dbReference type="ARBA" id="ARBA00023172"/>
    </source>
</evidence>
<proteinExistence type="inferred from homology"/>
<comment type="subcellular location">
    <subcellularLocation>
        <location evidence="1 13">Cytoplasm</location>
    </subcellularLocation>
</comment>
<dbReference type="GO" id="GO:0007059">
    <property type="term" value="P:chromosome segregation"/>
    <property type="evidence" value="ECO:0007669"/>
    <property type="project" value="UniProtKB-UniRule"/>
</dbReference>
<dbReference type="GO" id="GO:0008821">
    <property type="term" value="F:crossover junction DNA endonuclease activity"/>
    <property type="evidence" value="ECO:0007669"/>
    <property type="project" value="UniProtKB-EC"/>
</dbReference>
<keyword evidence="10 13" id="KW-0234">DNA repair</keyword>
<keyword evidence="8 13" id="KW-0460">Magnesium</keyword>
<dbReference type="CDD" id="cd22354">
    <property type="entry name" value="RecU-like"/>
    <property type="match status" value="1"/>
</dbReference>
<evidence type="ECO:0000256" key="6">
    <source>
        <dbReference type="ARBA" id="ARBA00022763"/>
    </source>
</evidence>
<protein>
    <recommendedName>
        <fullName evidence="12 13">Holliday junction resolvase RecU</fullName>
        <ecNumber evidence="13">3.1.21.10</ecNumber>
    </recommendedName>
    <alternativeName>
        <fullName evidence="13">Recombination protein U homolog</fullName>
    </alternativeName>
</protein>
<keyword evidence="4 13" id="KW-0479">Metal-binding</keyword>
<dbReference type="GO" id="GO:0003676">
    <property type="term" value="F:nucleic acid binding"/>
    <property type="evidence" value="ECO:0007669"/>
    <property type="project" value="InterPro"/>
</dbReference>
<dbReference type="InterPro" id="IPR011856">
    <property type="entry name" value="tRNA_endonuc-like_dom_sf"/>
</dbReference>
<comment type="similarity">
    <text evidence="11 13">Belongs to the RecU family.</text>
</comment>
<feature type="binding site" evidence="13">
    <location>
        <position position="58"/>
    </location>
    <ligand>
        <name>Mg(2+)</name>
        <dbReference type="ChEBI" id="CHEBI:18420"/>
    </ligand>
</feature>
<dbReference type="Pfam" id="PF03838">
    <property type="entry name" value="RecU"/>
    <property type="match status" value="1"/>
</dbReference>
<evidence type="ECO:0000256" key="7">
    <source>
        <dbReference type="ARBA" id="ARBA00022801"/>
    </source>
</evidence>
<sequence length="173" mass="19444">MKSTYANRGQAFEMLLNIINTQYKNQQIALINKRPTPVKILKSAGRRITQAHFDVKSTVDYDGTYKGKSIVFEAKSTEKPSFPLDMLAAHQLKHLIDSDKHGAVSFLIVEFRKHHKIFYCPISFVNEYYIKAAAGGGKSIPFVDFEANAYEVKQGRVSLDYLAIVDQLQGLGA</sequence>
<comment type="catalytic activity">
    <reaction evidence="13">
        <text>Endonucleolytic cleavage at a junction such as a reciprocal single-stranded crossover between two homologous DNA duplexes (Holliday junction).</text>
        <dbReference type="EC" id="3.1.21.10"/>
    </reaction>
</comment>